<dbReference type="Proteomes" id="UP001208570">
    <property type="component" value="Unassembled WGS sequence"/>
</dbReference>
<dbReference type="GO" id="GO:0005886">
    <property type="term" value="C:plasma membrane"/>
    <property type="evidence" value="ECO:0007669"/>
    <property type="project" value="TreeGrafter"/>
</dbReference>
<feature type="compositionally biased region" description="Basic and acidic residues" evidence="4">
    <location>
        <begin position="1354"/>
        <end position="1363"/>
    </location>
</feature>
<sequence>MSALRRRSIHYRLIRPLWTLRDDHPLSNKDRSRDYERPIRNDVVAVTSFPHCEPFIGGRNLRPIYLHPVFVTWLSSIPYRMTDGCRGKPIDQELCYIPCDCEVSSWTAWGPCSKTCYKGPTSHESNGYQVRTRSVKSDPDEGGAACPALKDTKPCDLRRIPKCPRYVWHSTDWDQCTLPDPVDTSTLCGPGLQTRDVYCTLEGDFDHMPVADVLCIQESRSSTVNESFPLKPPERRACQVGCPKDCLLGEWENWSSCTQTCGSGGVRIRTRPVIQEMTVGGESCVTEGRYEETPCNPTPCTWWHTDVRGDSSDPCLPESELKQSRVCNQIPCKTYLWQIGAWSECIRMDNATKPCGDGTGIQRRQITCEMDRGYPVSERHCDPNNKPTDRQSCAAPCPQDCKLSGWSDWSLCSKTCGTDSYKVKFKMVLRWPLYGGKKCPGNPDENGIILKRKLCNKKFYGCTIVHWETSDWGQCQVKGDCGKGIQRRNVTCIKEDGKEVNQGVCYEEGLGSAPKDEQSCHMPCSGDCRMSQWTQYSPCSQSCGTEPGLQTRSRYIINYDPTRPLSSQCPHLEDSDLTESTSCGVKECPNYTWLTGTWGSCIPHNTEEAQTPSCGEGIQIRQVFCLRDDAVYIPDHVCDVVSAMPRRQQKCRIPCPVDCVLSAWSVWSNCSQSCGNGLQHRIRKIIVESDQGGRPCPSLEEIISCNLRECADFDWKVSKWGPCQPHWGMHCGPGSQHRQVSCPAGRQYEKECAARQPKPSSKMECFRPCSGDCIMSEWSEFTQCDCDMPGATKTRHRDIQQQPLPSAVQCGPTVETELCECPAHQLVIGGWTSCQLSGSANHKLGCGKGIQRRPVNCIREDGKVVHLSKCHLGNLTLSQPCEVPCPKDCKLSGYSDWSECTDTCGVEAVMRRYLNIIHEGNDLGRRCPPEELLTQVMVCNSEPCYNYTWYRGPWQGCQSNRIGSCGVGRETRMIECHRSDGTPVSDVFCFQNGGLVVNGGCIIHDQPAKHKDCVDTCGVFASCLEGRCVCEPGFVGNGTVCLPEFGCASDHHCYLNNTYCDLMNKECLCLDDSLPGPDLTCLFVGASSSNMYDPLEGLAVFYTFVVVAVVVVATVVVVVSINVNRHFSLPFSELNQLFIYILIGCLIALLLLGVITIGCMIRSGLKRKRRRRHKDLTIPNKLTKIDNLDTMPKNNNQTPERKSDAKKIDKNLTHSWQNRPYHHHPQYQANLTKSQDGGESTPRATTPLRDPRSSAPLSGRKLSKPENVDLDEDPFSSDGLEGDLSSYPFLSDYNGRDQPRGNTRTLDSRASRPKPQQRGAVPSQYANSLPRRMFQPKSDCAFRIPSSNSIPSRRGGDDSDGLRPDSYSQSTLSSDSDMTAIWIPQNDPNQVDARQNRFPISSELPASKENVSDLRMRNVTSTPPHIYENLSSAEEGSGLGVEPDDLSALMADKGSSPACHPAGKRRNTEPVPMRFRNGTLPNGALAPPPSSLAPPLGLTESSSAKDIKELQGPNGTKTQIPNTQDLMSYCDQLLADLQRVANS</sequence>
<evidence type="ECO:0000313" key="8">
    <source>
        <dbReference type="Proteomes" id="UP001208570"/>
    </source>
</evidence>
<feature type="region of interest" description="Disordered" evidence="4">
    <location>
        <begin position="1231"/>
        <end position="1329"/>
    </location>
</feature>
<keyword evidence="5" id="KW-0812">Transmembrane</keyword>
<evidence type="ECO:0000256" key="5">
    <source>
        <dbReference type="SAM" id="Phobius"/>
    </source>
</evidence>
<dbReference type="FunFam" id="2.20.100.10:FF:000134">
    <property type="entry name" value="Uncharacterized protein"/>
    <property type="match status" value="1"/>
</dbReference>
<keyword evidence="5" id="KW-1133">Transmembrane helix</keyword>
<evidence type="ECO:0000256" key="4">
    <source>
        <dbReference type="SAM" id="MobiDB-lite"/>
    </source>
</evidence>
<feature type="region of interest" description="Disordered" evidence="4">
    <location>
        <begin position="1453"/>
        <end position="1523"/>
    </location>
</feature>
<dbReference type="FunFam" id="2.20.100.10:FF:000019">
    <property type="entry name" value="Thrombospondin type 1 domain containing 7A"/>
    <property type="match status" value="1"/>
</dbReference>
<protein>
    <recommendedName>
        <fullName evidence="6">Spondin-like TSP1 domain-containing protein</fullName>
    </recommendedName>
</protein>
<organism evidence="7 8">
    <name type="scientific">Paralvinella palmiformis</name>
    <dbReference type="NCBI Taxonomy" id="53620"/>
    <lineage>
        <taxon>Eukaryota</taxon>
        <taxon>Metazoa</taxon>
        <taxon>Spiralia</taxon>
        <taxon>Lophotrochozoa</taxon>
        <taxon>Annelida</taxon>
        <taxon>Polychaeta</taxon>
        <taxon>Sedentaria</taxon>
        <taxon>Canalipalpata</taxon>
        <taxon>Terebellida</taxon>
        <taxon>Terebelliformia</taxon>
        <taxon>Alvinellidae</taxon>
        <taxon>Paralvinella</taxon>
    </lineage>
</organism>
<comment type="caution">
    <text evidence="7">The sequence shown here is derived from an EMBL/GenBank/DDBJ whole genome shotgun (WGS) entry which is preliminary data.</text>
</comment>
<dbReference type="SMART" id="SM00209">
    <property type="entry name" value="TSP1"/>
    <property type="match status" value="11"/>
</dbReference>
<evidence type="ECO:0000256" key="2">
    <source>
        <dbReference type="ARBA" id="ARBA00023157"/>
    </source>
</evidence>
<feature type="compositionally biased region" description="Polar residues" evidence="4">
    <location>
        <begin position="1513"/>
        <end position="1523"/>
    </location>
</feature>
<evidence type="ECO:0000256" key="3">
    <source>
        <dbReference type="ARBA" id="ARBA00023180"/>
    </source>
</evidence>
<feature type="domain" description="Spondin-like TSP1" evidence="6">
    <location>
        <begin position="659"/>
        <end position="710"/>
    </location>
</feature>
<proteinExistence type="predicted"/>
<feature type="compositionally biased region" description="Low complexity" evidence="4">
    <location>
        <begin position="1343"/>
        <end position="1353"/>
    </location>
</feature>
<keyword evidence="1" id="KW-0732">Signal</keyword>
<dbReference type="SUPFAM" id="SSF82895">
    <property type="entry name" value="TSP-1 type 1 repeat"/>
    <property type="match status" value="9"/>
</dbReference>
<dbReference type="Pfam" id="PF00090">
    <property type="entry name" value="TSP_1"/>
    <property type="match status" value="3"/>
</dbReference>
<dbReference type="Pfam" id="PF19028">
    <property type="entry name" value="TSP1_spondin"/>
    <property type="match status" value="3"/>
</dbReference>
<evidence type="ECO:0000313" key="7">
    <source>
        <dbReference type="EMBL" id="KAK2161095.1"/>
    </source>
</evidence>
<name>A0AAD9N8T7_9ANNE</name>
<dbReference type="Pfam" id="PF19030">
    <property type="entry name" value="TSP1_ADAMTS"/>
    <property type="match status" value="3"/>
</dbReference>
<evidence type="ECO:0000256" key="1">
    <source>
        <dbReference type="ARBA" id="ARBA00022729"/>
    </source>
</evidence>
<keyword evidence="2" id="KW-1015">Disulfide bond</keyword>
<dbReference type="GO" id="GO:0030036">
    <property type="term" value="P:actin cytoskeleton organization"/>
    <property type="evidence" value="ECO:0007669"/>
    <property type="project" value="TreeGrafter"/>
</dbReference>
<dbReference type="InterPro" id="IPR000884">
    <property type="entry name" value="TSP1_rpt"/>
</dbReference>
<feature type="domain" description="Spondin-like TSP1" evidence="6">
    <location>
        <begin position="246"/>
        <end position="300"/>
    </location>
</feature>
<accession>A0AAD9N8T7</accession>
<dbReference type="EMBL" id="JAODUP010000121">
    <property type="protein sequence ID" value="KAK2161095.1"/>
    <property type="molecule type" value="Genomic_DNA"/>
</dbReference>
<dbReference type="Gene3D" id="2.20.100.10">
    <property type="entry name" value="Thrombospondin type-1 (TSP1) repeat"/>
    <property type="match status" value="8"/>
</dbReference>
<gene>
    <name evidence="7" type="ORF">LSH36_121g03013</name>
</gene>
<keyword evidence="3" id="KW-0325">Glycoprotein</keyword>
<dbReference type="InterPro" id="IPR036383">
    <property type="entry name" value="TSP1_rpt_sf"/>
</dbReference>
<feature type="compositionally biased region" description="Low complexity" evidence="4">
    <location>
        <begin position="1365"/>
        <end position="1377"/>
    </location>
</feature>
<keyword evidence="5" id="KW-0472">Membrane</keyword>
<reference evidence="7" key="1">
    <citation type="journal article" date="2023" name="Mol. Biol. Evol.">
        <title>Third-Generation Sequencing Reveals the Adaptive Role of the Epigenome in Three Deep-Sea Polychaetes.</title>
        <authorList>
            <person name="Perez M."/>
            <person name="Aroh O."/>
            <person name="Sun Y."/>
            <person name="Lan Y."/>
            <person name="Juniper S.K."/>
            <person name="Young C.R."/>
            <person name="Angers B."/>
            <person name="Qian P.Y."/>
        </authorList>
    </citation>
    <scope>NUCLEOTIDE SEQUENCE</scope>
    <source>
        <strain evidence="7">P08H-3</strain>
    </source>
</reference>
<feature type="region of interest" description="Disordered" evidence="4">
    <location>
        <begin position="1185"/>
        <end position="1206"/>
    </location>
</feature>
<feature type="compositionally biased region" description="Polar residues" evidence="4">
    <location>
        <begin position="1231"/>
        <end position="1244"/>
    </location>
</feature>
<evidence type="ECO:0000259" key="6">
    <source>
        <dbReference type="Pfam" id="PF19028"/>
    </source>
</evidence>
<feature type="transmembrane region" description="Helical" evidence="5">
    <location>
        <begin position="1099"/>
        <end position="1121"/>
    </location>
</feature>
<feature type="domain" description="Spondin-like TSP1" evidence="6">
    <location>
        <begin position="101"/>
        <end position="157"/>
    </location>
</feature>
<keyword evidence="8" id="KW-1185">Reference proteome</keyword>
<feature type="region of interest" description="Disordered" evidence="4">
    <location>
        <begin position="1341"/>
        <end position="1377"/>
    </location>
</feature>
<dbReference type="InterPro" id="IPR051418">
    <property type="entry name" value="Spondin/Thrombospondin_T1"/>
</dbReference>
<dbReference type="PROSITE" id="PS50092">
    <property type="entry name" value="TSP1"/>
    <property type="match status" value="11"/>
</dbReference>
<dbReference type="InterPro" id="IPR044004">
    <property type="entry name" value="TSP1_spondin_dom"/>
</dbReference>
<dbReference type="PANTHER" id="PTHR11311">
    <property type="entry name" value="SPONDIN"/>
    <property type="match status" value="1"/>
</dbReference>
<feature type="transmembrane region" description="Helical" evidence="5">
    <location>
        <begin position="1137"/>
        <end position="1161"/>
    </location>
</feature>
<dbReference type="PANTHER" id="PTHR11311:SF30">
    <property type="entry name" value="SPONDIN-LIKE TSP1 DOMAIN-CONTAINING PROTEIN"/>
    <property type="match status" value="1"/>
</dbReference>